<sequence>MSAKYNIGIDLGTSTVAVSVYVDGRIRTIPIDSGVKSMPAYVYLGEYTPSVGRAAQLKQPAEPKRVIYSAKRLLGCSYDDPQIQEILPQLLYDVAKTPKGTIEIDVAGERQSYHYSPSEIMAYLISQAVKNASAYLHGEIGEVTITVPAYYDNVQRNDTINAAKIAGIDTVHLVSDPTAAAISYGLINTISSEMVLVFDFGGGSLDVSVISINKKTYTVMSSSGNSHLGGNDVTNNLMKEVVAAFAEMTREDISQSLVDYIQLYNAVEEAKIALSSVESYDIDLEKLMGHEFHFTVTRQMLENANHALFSACMQCIEESLEKALQKKEDITHVILVGGSANIPCIRDNIVGIFGKERVWSCMNASEVVSQGAAVVAGISHDVVEKGYDFQVAMYTTAHNKGNEDSAMAKLEVNDMTPMNLGIRVSDGRLSPIIEANSSVPITCRKEYQPHKDGQASMKFKIYQGLAPMAADCKLISEIVLAIDTPGPAKDTVVEVSFSLDSNSTLYVEATELKTMHTVKRVLDMGSQVLSKDEIFNMRQSLHQSMLLVGEGEQAAMERNAMTKTILQIQRDLDAQPEGSDLEALKDALEAYSKDEIHQKCEEMKQYFNSL</sequence>
<dbReference type="InterPro" id="IPR018181">
    <property type="entry name" value="Heat_shock_70_CS"/>
</dbReference>
<organism evidence="4 5">
    <name type="scientific">Blastocystis sp. subtype 1 (strain ATCC 50177 / NandII)</name>
    <dbReference type="NCBI Taxonomy" id="478820"/>
    <lineage>
        <taxon>Eukaryota</taxon>
        <taxon>Sar</taxon>
        <taxon>Stramenopiles</taxon>
        <taxon>Bigyra</taxon>
        <taxon>Opalozoa</taxon>
        <taxon>Opalinata</taxon>
        <taxon>Blastocystidae</taxon>
        <taxon>Blastocystis</taxon>
    </lineage>
</organism>
<keyword evidence="5" id="KW-1185">Reference proteome</keyword>
<dbReference type="InterPro" id="IPR043129">
    <property type="entry name" value="ATPase_NBD"/>
</dbReference>
<dbReference type="Gene3D" id="3.90.640.10">
    <property type="entry name" value="Actin, Chain A, domain 4"/>
    <property type="match status" value="1"/>
</dbReference>
<dbReference type="PROSITE" id="PS00329">
    <property type="entry name" value="HSP70_2"/>
    <property type="match status" value="1"/>
</dbReference>
<evidence type="ECO:0000256" key="2">
    <source>
        <dbReference type="ARBA" id="ARBA00022840"/>
    </source>
</evidence>
<comment type="similarity">
    <text evidence="3">Belongs to the heat shock protein 70 family.</text>
</comment>
<dbReference type="InterPro" id="IPR029047">
    <property type="entry name" value="HSP70_peptide-bd_sf"/>
</dbReference>
<gene>
    <name evidence="4" type="ORF">AV274_0664</name>
</gene>
<dbReference type="Gene3D" id="3.30.420.40">
    <property type="match status" value="2"/>
</dbReference>
<accession>A0A196SKQ8</accession>
<evidence type="ECO:0000256" key="1">
    <source>
        <dbReference type="ARBA" id="ARBA00022741"/>
    </source>
</evidence>
<dbReference type="SUPFAM" id="SSF100920">
    <property type="entry name" value="Heat shock protein 70kD (HSP70), peptide-binding domain"/>
    <property type="match status" value="1"/>
</dbReference>
<dbReference type="GO" id="GO:0140662">
    <property type="term" value="F:ATP-dependent protein folding chaperone"/>
    <property type="evidence" value="ECO:0007669"/>
    <property type="project" value="InterPro"/>
</dbReference>
<reference evidence="4 5" key="1">
    <citation type="submission" date="2016-05" db="EMBL/GenBank/DDBJ databases">
        <title>Nuclear genome of Blastocystis sp. subtype 1 NandII.</title>
        <authorList>
            <person name="Gentekaki E."/>
            <person name="Curtis B."/>
            <person name="Stairs C."/>
            <person name="Eme L."/>
            <person name="Herman E."/>
            <person name="Klimes V."/>
            <person name="Arias M.C."/>
            <person name="Elias M."/>
            <person name="Hilliou F."/>
            <person name="Klute M."/>
            <person name="Malik S.-B."/>
            <person name="Pightling A."/>
            <person name="Rachubinski R."/>
            <person name="Salas D."/>
            <person name="Schlacht A."/>
            <person name="Suga H."/>
            <person name="Archibald J."/>
            <person name="Ball S.G."/>
            <person name="Clark G."/>
            <person name="Dacks J."/>
            <person name="Van Der Giezen M."/>
            <person name="Tsaousis A."/>
            <person name="Roger A."/>
        </authorList>
    </citation>
    <scope>NUCLEOTIDE SEQUENCE [LARGE SCALE GENOMIC DNA]</scope>
    <source>
        <strain evidence="5">ATCC 50177 / NandII</strain>
    </source>
</reference>
<protein>
    <submittedName>
        <fullName evidence="4">Hsp70</fullName>
    </submittedName>
</protein>
<evidence type="ECO:0000256" key="3">
    <source>
        <dbReference type="RuleBase" id="RU003322"/>
    </source>
</evidence>
<dbReference type="FunFam" id="3.90.640.10:FF:000003">
    <property type="entry name" value="Molecular chaperone DnaK"/>
    <property type="match status" value="1"/>
</dbReference>
<dbReference type="InterPro" id="IPR013126">
    <property type="entry name" value="Hsp_70_fam"/>
</dbReference>
<evidence type="ECO:0000313" key="4">
    <source>
        <dbReference type="EMBL" id="OAO17640.1"/>
    </source>
</evidence>
<dbReference type="PRINTS" id="PR00301">
    <property type="entry name" value="HEATSHOCK70"/>
</dbReference>
<dbReference type="GO" id="GO:0005524">
    <property type="term" value="F:ATP binding"/>
    <property type="evidence" value="ECO:0007669"/>
    <property type="project" value="UniProtKB-KW"/>
</dbReference>
<keyword evidence="2 3" id="KW-0067">ATP-binding</keyword>
<dbReference type="Proteomes" id="UP000078348">
    <property type="component" value="Unassembled WGS sequence"/>
</dbReference>
<dbReference type="EMBL" id="LXWW01000023">
    <property type="protein sequence ID" value="OAO17640.1"/>
    <property type="molecule type" value="Genomic_DNA"/>
</dbReference>
<dbReference type="SUPFAM" id="SSF53067">
    <property type="entry name" value="Actin-like ATPase domain"/>
    <property type="match status" value="2"/>
</dbReference>
<name>A0A196SKQ8_BLAHN</name>
<evidence type="ECO:0000313" key="5">
    <source>
        <dbReference type="Proteomes" id="UP000078348"/>
    </source>
</evidence>
<proteinExistence type="inferred from homology"/>
<dbReference type="STRING" id="478820.A0A196SKQ8"/>
<dbReference type="Pfam" id="PF00012">
    <property type="entry name" value="HSP70"/>
    <property type="match status" value="1"/>
</dbReference>
<dbReference type="OrthoDB" id="202509at2759"/>
<comment type="caution">
    <text evidence="4">The sequence shown here is derived from an EMBL/GenBank/DDBJ whole genome shotgun (WGS) entry which is preliminary data.</text>
</comment>
<dbReference type="AlphaFoldDB" id="A0A196SKQ8"/>
<dbReference type="Gene3D" id="2.60.34.10">
    <property type="entry name" value="Substrate Binding Domain Of DNAk, Chain A, domain 1"/>
    <property type="match status" value="1"/>
</dbReference>
<keyword evidence="1 3" id="KW-0547">Nucleotide-binding</keyword>
<dbReference type="PANTHER" id="PTHR19375">
    <property type="entry name" value="HEAT SHOCK PROTEIN 70KDA"/>
    <property type="match status" value="1"/>
</dbReference>